<name>A0A1L9B2G7_9BACT</name>
<evidence type="ECO:0000313" key="2">
    <source>
        <dbReference type="Proteomes" id="UP000182229"/>
    </source>
</evidence>
<reference evidence="1 2" key="2">
    <citation type="submission" date="2016-12" db="EMBL/GenBank/DDBJ databases">
        <title>Draft Genome Sequence of Cystobacter ferrugineus Strain Cbfe23.</title>
        <authorList>
            <person name="Akbar S."/>
            <person name="Dowd S.E."/>
            <person name="Stevens D.C."/>
        </authorList>
    </citation>
    <scope>NUCLEOTIDE SEQUENCE [LARGE SCALE GENOMIC DNA]</scope>
    <source>
        <strain evidence="1 2">Cbfe23</strain>
    </source>
</reference>
<gene>
    <name evidence="1" type="ORF">BON30_32385</name>
</gene>
<proteinExistence type="predicted"/>
<dbReference type="STRING" id="83449.BON30_32385"/>
<keyword evidence="2" id="KW-1185">Reference proteome</keyword>
<sequence>MVVLLGSGVSAAQDEQDVEVSFIDNGGLSYKVNPSAFTTTQSYGSLTSEGYLVPRAGLIRNGCFASTPWIDVNHGQGKAYAFPHFTLEWWGEVNPVEEPDDTLLRLTLEVKRQNGTTSQVRSYIYTGLLDLELRYYNEDRTQFYYYGRLDNLADQAEMLFGNIAVSPGDKIRYNVCDLYEGGKLLIRDLTLTTLPIF</sequence>
<accession>A0A1L9B2G7</accession>
<evidence type="ECO:0000313" key="1">
    <source>
        <dbReference type="EMBL" id="OJH36465.1"/>
    </source>
</evidence>
<dbReference type="Proteomes" id="UP000182229">
    <property type="component" value="Unassembled WGS sequence"/>
</dbReference>
<dbReference type="AlphaFoldDB" id="A0A1L9B2G7"/>
<protein>
    <submittedName>
        <fullName evidence="1">Uncharacterized protein</fullName>
    </submittedName>
</protein>
<comment type="caution">
    <text evidence="1">The sequence shown here is derived from an EMBL/GenBank/DDBJ whole genome shotgun (WGS) entry which is preliminary data.</text>
</comment>
<reference evidence="2" key="1">
    <citation type="submission" date="2016-11" db="EMBL/GenBank/DDBJ databases">
        <authorList>
            <person name="Shukria A."/>
            <person name="Stevens D.C."/>
        </authorList>
    </citation>
    <scope>NUCLEOTIDE SEQUENCE [LARGE SCALE GENOMIC DNA]</scope>
    <source>
        <strain evidence="2">Cbfe23</strain>
    </source>
</reference>
<dbReference type="EMBL" id="MPIN01000010">
    <property type="protein sequence ID" value="OJH36465.1"/>
    <property type="molecule type" value="Genomic_DNA"/>
</dbReference>
<organism evidence="1 2">
    <name type="scientific">Cystobacter ferrugineus</name>
    <dbReference type="NCBI Taxonomy" id="83449"/>
    <lineage>
        <taxon>Bacteria</taxon>
        <taxon>Pseudomonadati</taxon>
        <taxon>Myxococcota</taxon>
        <taxon>Myxococcia</taxon>
        <taxon>Myxococcales</taxon>
        <taxon>Cystobacterineae</taxon>
        <taxon>Archangiaceae</taxon>
        <taxon>Cystobacter</taxon>
    </lineage>
</organism>